<name>A0ABV2JWC3_9GAMM</name>
<feature type="domain" description="TonB-dependent receptor plug" evidence="7">
    <location>
        <begin position="110"/>
        <end position="226"/>
    </location>
</feature>
<dbReference type="InterPro" id="IPR037066">
    <property type="entry name" value="Plug_dom_sf"/>
</dbReference>
<keyword evidence="4" id="KW-0798">TonB box</keyword>
<proteinExistence type="inferred from homology"/>
<dbReference type="InterPro" id="IPR000531">
    <property type="entry name" value="Beta-barrel_TonB"/>
</dbReference>
<keyword evidence="2 4" id="KW-0472">Membrane</keyword>
<dbReference type="SUPFAM" id="SSF56935">
    <property type="entry name" value="Porins"/>
    <property type="match status" value="1"/>
</dbReference>
<dbReference type="Proteomes" id="UP001549184">
    <property type="component" value="Unassembled WGS sequence"/>
</dbReference>
<feature type="region of interest" description="Disordered" evidence="5">
    <location>
        <begin position="68"/>
        <end position="89"/>
    </location>
</feature>
<dbReference type="Pfam" id="PF07715">
    <property type="entry name" value="Plug"/>
    <property type="match status" value="1"/>
</dbReference>
<reference evidence="8 9" key="1">
    <citation type="submission" date="2024-06" db="EMBL/GenBank/DDBJ databases">
        <title>Sorghum-associated microbial communities from plants grown in Nebraska, USA.</title>
        <authorList>
            <person name="Schachtman D."/>
        </authorList>
    </citation>
    <scope>NUCLEOTIDE SEQUENCE [LARGE SCALE GENOMIC DNA]</scope>
    <source>
        <strain evidence="8 9">1073</strain>
    </source>
</reference>
<evidence type="ECO:0000256" key="1">
    <source>
        <dbReference type="ARBA" id="ARBA00004442"/>
    </source>
</evidence>
<gene>
    <name evidence="8" type="ORF">ABIC75_002865</name>
</gene>
<evidence type="ECO:0000256" key="5">
    <source>
        <dbReference type="SAM" id="MobiDB-lite"/>
    </source>
</evidence>
<evidence type="ECO:0000313" key="8">
    <source>
        <dbReference type="EMBL" id="MET3653129.1"/>
    </source>
</evidence>
<evidence type="ECO:0000256" key="4">
    <source>
        <dbReference type="RuleBase" id="RU003357"/>
    </source>
</evidence>
<dbReference type="Gene3D" id="2.170.130.10">
    <property type="entry name" value="TonB-dependent receptor, plug domain"/>
    <property type="match status" value="1"/>
</dbReference>
<keyword evidence="8" id="KW-0675">Receptor</keyword>
<comment type="similarity">
    <text evidence="4">Belongs to the TonB-dependent receptor family.</text>
</comment>
<sequence length="993" mass="108354">MATPDQQVCTCPSPASHTLAPHAVRSAFAHEAESPMVAAGALRRRRSTLAMALLGLCAASVSPGVSADVQESGRSAETETTQAGGDQKPAAKKLEAVTVTGSLIPQVEIETAAPLIVISGDTLQARGFSTVAEALKQSSVSTGSVQGAQTSASFTQGAETLSLFGMPPGFTKYLIDGRPMGNFPALYNGRDVFNNLSGIPMQLVDRIEILPGAQSSLYGSDAIAGVINVVLKKHVDGGMLDARYGFYQEGGGISRRLSFSDGFQRGRFNLMGGLQYENVDPIWGYQRDLTRRRNTDGTGPSIASADYLLVSGTTGRYINVEKVDSSACSRVTEQFDGTTGYRVRSPNGSYCGSFYSPGYRTLANGTQNAQLYTHATYDANDHVQLYGDLLYNYNETSNTAGSNYTWWGSSSKYRYFYDTKLRDYVQIQRAFSPEDMGGYDSIMSTSVENAYMLTLGAQGRLGSSAWDYDVGFTHSDDQLNQRGFARWTDPINDYFAKHVLGPDLGPDPRGRGYRSFAPDYAAFYTVMPVADFRSFTGYTSSLSKTWDNMLRGQLTNASLFALPGGDAGMAAVLEAGNQGWDYTPDARLMNGGVWGSTAVQGAGHRSRYAGTVELRAPVWRQLTVDASARYDDYKVAGKQVDKATWNLGLEYRPVETLLLRGKVGTAFKAPTLSDQFQGLSGFYSSATDYYNCAALGYRGPNIDKCPARYASVQYFGQQAGNPALKPIEAKAWSYGVVWSPLSRLSASVDYLHWNVQGEVQNQSVDSLLNDEMLCRLGQRDINSPSCRAALAQITRSAGVAGNGTIGDITSIYRSKVNVSRRIINALVADFRYGFGIGRYGDLSFTATYTDMLKHDYQPYAGDPMVDRLRDPTWSTDFKTRANASANWHLGEWSATLYANRYGKTPNYLASNNGYAYPGAGTLAPWIRYNASVSYQPMPSLQLSLQVNNLFNAMPPRDGSYPGTSGAPYNSSNYDVYGRAYYLQATYRFGERRQ</sequence>
<evidence type="ECO:0000256" key="3">
    <source>
        <dbReference type="ARBA" id="ARBA00023237"/>
    </source>
</evidence>
<organism evidence="8 9">
    <name type="scientific">Dyella japonica</name>
    <dbReference type="NCBI Taxonomy" id="231455"/>
    <lineage>
        <taxon>Bacteria</taxon>
        <taxon>Pseudomonadati</taxon>
        <taxon>Pseudomonadota</taxon>
        <taxon>Gammaproteobacteria</taxon>
        <taxon>Lysobacterales</taxon>
        <taxon>Rhodanobacteraceae</taxon>
        <taxon>Dyella</taxon>
    </lineage>
</organism>
<evidence type="ECO:0000259" key="6">
    <source>
        <dbReference type="Pfam" id="PF00593"/>
    </source>
</evidence>
<protein>
    <submittedName>
        <fullName evidence="8">Outer membrane receptor protein involved in Fe transport</fullName>
    </submittedName>
</protein>
<feature type="domain" description="TonB-dependent receptor-like beta-barrel" evidence="6">
    <location>
        <begin position="459"/>
        <end position="949"/>
    </location>
</feature>
<feature type="compositionally biased region" description="Polar residues" evidence="5">
    <location>
        <begin position="72"/>
        <end position="84"/>
    </location>
</feature>
<dbReference type="Pfam" id="PF00593">
    <property type="entry name" value="TonB_dep_Rec_b-barrel"/>
    <property type="match status" value="1"/>
</dbReference>
<evidence type="ECO:0000256" key="2">
    <source>
        <dbReference type="ARBA" id="ARBA00023136"/>
    </source>
</evidence>
<dbReference type="InterPro" id="IPR012910">
    <property type="entry name" value="Plug_dom"/>
</dbReference>
<keyword evidence="9" id="KW-1185">Reference proteome</keyword>
<accession>A0ABV2JWC3</accession>
<dbReference type="PANTHER" id="PTHR47234:SF1">
    <property type="entry name" value="TONB-DEPENDENT RECEPTOR"/>
    <property type="match status" value="1"/>
</dbReference>
<dbReference type="RefSeq" id="WP_354014526.1">
    <property type="nucleotide sequence ID" value="NZ_JBEPMU010000004.1"/>
</dbReference>
<dbReference type="Gene3D" id="2.40.170.20">
    <property type="entry name" value="TonB-dependent receptor, beta-barrel domain"/>
    <property type="match status" value="1"/>
</dbReference>
<keyword evidence="3" id="KW-0998">Cell outer membrane</keyword>
<evidence type="ECO:0000259" key="7">
    <source>
        <dbReference type="Pfam" id="PF07715"/>
    </source>
</evidence>
<comment type="subcellular location">
    <subcellularLocation>
        <location evidence="1 4">Cell outer membrane</location>
    </subcellularLocation>
</comment>
<dbReference type="InterPro" id="IPR036942">
    <property type="entry name" value="Beta-barrel_TonB_sf"/>
</dbReference>
<evidence type="ECO:0000313" key="9">
    <source>
        <dbReference type="Proteomes" id="UP001549184"/>
    </source>
</evidence>
<comment type="caution">
    <text evidence="8">The sequence shown here is derived from an EMBL/GenBank/DDBJ whole genome shotgun (WGS) entry which is preliminary data.</text>
</comment>
<dbReference type="PANTHER" id="PTHR47234">
    <property type="match status" value="1"/>
</dbReference>
<dbReference type="EMBL" id="JBEPMU010000004">
    <property type="protein sequence ID" value="MET3653129.1"/>
    <property type="molecule type" value="Genomic_DNA"/>
</dbReference>